<proteinExistence type="predicted"/>
<organism evidence="1 2">
    <name type="scientific">Anaerostipes hominis</name>
    <name type="common">ex Liu et al. 2021</name>
    <dbReference type="NCBI Taxonomy" id="2763018"/>
    <lineage>
        <taxon>Bacteria</taxon>
        <taxon>Bacillati</taxon>
        <taxon>Bacillota</taxon>
        <taxon>Clostridia</taxon>
        <taxon>Lachnospirales</taxon>
        <taxon>Lachnospiraceae</taxon>
        <taxon>Anaerostipes</taxon>
    </lineage>
</organism>
<dbReference type="EMBL" id="JACOOS010000029">
    <property type="protein sequence ID" value="MBC5679064.1"/>
    <property type="molecule type" value="Genomic_DNA"/>
</dbReference>
<sequence length="83" mass="9783">MPEITRFYGIVIKIFFRGEHNPPHIHAVYGEHNGVFEISTMEMIEGDLPRKAIKLVQEWGESYKDDLQEMWDSKQLKKLPPLE</sequence>
<name>A0ABR7FV40_9FIRM</name>
<evidence type="ECO:0000313" key="2">
    <source>
        <dbReference type="Proteomes" id="UP000635828"/>
    </source>
</evidence>
<reference evidence="1 2" key="1">
    <citation type="submission" date="2020-08" db="EMBL/GenBank/DDBJ databases">
        <title>Genome public.</title>
        <authorList>
            <person name="Liu C."/>
            <person name="Sun Q."/>
        </authorList>
    </citation>
    <scope>NUCLEOTIDE SEQUENCE [LARGE SCALE GENOMIC DNA]</scope>
    <source>
        <strain evidence="1 2">NSJ-7</strain>
    </source>
</reference>
<dbReference type="RefSeq" id="WP_024727138.1">
    <property type="nucleotide sequence ID" value="NZ_JACOOS010000029.1"/>
</dbReference>
<comment type="caution">
    <text evidence="1">The sequence shown here is derived from an EMBL/GenBank/DDBJ whole genome shotgun (WGS) entry which is preliminary data.</text>
</comment>
<protein>
    <submittedName>
        <fullName evidence="1">DUF4160 domain-containing protein</fullName>
    </submittedName>
</protein>
<accession>A0ABR7FV40</accession>
<dbReference type="Proteomes" id="UP000635828">
    <property type="component" value="Unassembled WGS sequence"/>
</dbReference>
<keyword evidence="2" id="KW-1185">Reference proteome</keyword>
<evidence type="ECO:0000313" key="1">
    <source>
        <dbReference type="EMBL" id="MBC5679064.1"/>
    </source>
</evidence>
<dbReference type="Pfam" id="PF13711">
    <property type="entry name" value="DUF4160"/>
    <property type="match status" value="1"/>
</dbReference>
<gene>
    <name evidence="1" type="ORF">H8S22_16280</name>
</gene>
<dbReference type="InterPro" id="IPR025427">
    <property type="entry name" value="DUF4160"/>
</dbReference>